<dbReference type="InterPro" id="IPR035985">
    <property type="entry name" value="Ubiquitin-activating_enz"/>
</dbReference>
<dbReference type="PANTHER" id="PTHR10953">
    <property type="entry name" value="UBIQUITIN-ACTIVATING ENZYME E1"/>
    <property type="match status" value="1"/>
</dbReference>
<evidence type="ECO:0000259" key="1">
    <source>
        <dbReference type="Pfam" id="PF00899"/>
    </source>
</evidence>
<dbReference type="Gene3D" id="3.40.50.720">
    <property type="entry name" value="NAD(P)-binding Rossmann-like Domain"/>
    <property type="match status" value="1"/>
</dbReference>
<feature type="domain" description="THIF-type NAD/FAD binding fold" evidence="1">
    <location>
        <begin position="19"/>
        <end position="111"/>
    </location>
</feature>
<protein>
    <recommendedName>
        <fullName evidence="1">THIF-type NAD/FAD binding fold domain-containing protein</fullName>
    </recommendedName>
</protein>
<dbReference type="GO" id="GO:0005737">
    <property type="term" value="C:cytoplasm"/>
    <property type="evidence" value="ECO:0007669"/>
    <property type="project" value="TreeGrafter"/>
</dbReference>
<feature type="non-terminal residue" evidence="2">
    <location>
        <position position="1"/>
    </location>
</feature>
<dbReference type="SUPFAM" id="SSF69572">
    <property type="entry name" value="Activating enzymes of the ubiquitin-like proteins"/>
    <property type="match status" value="1"/>
</dbReference>
<dbReference type="AlphaFoldDB" id="A0AA38LBZ7"/>
<name>A0AA38LBZ7_TAXCH</name>
<comment type="caution">
    <text evidence="2">The sequence shown here is derived from an EMBL/GenBank/DDBJ whole genome shotgun (WGS) entry which is preliminary data.</text>
</comment>
<dbReference type="InterPro" id="IPR045886">
    <property type="entry name" value="ThiF/MoeB/HesA"/>
</dbReference>
<keyword evidence="3" id="KW-1185">Reference proteome</keyword>
<dbReference type="GO" id="GO:0016925">
    <property type="term" value="P:protein sumoylation"/>
    <property type="evidence" value="ECO:0007669"/>
    <property type="project" value="TreeGrafter"/>
</dbReference>
<dbReference type="PANTHER" id="PTHR10953:SF162">
    <property type="entry name" value="SUMO-ACTIVATING ENZYME SUBUNIT 1"/>
    <property type="match status" value="1"/>
</dbReference>
<dbReference type="GO" id="GO:0019948">
    <property type="term" value="F:SUMO activating enzyme activity"/>
    <property type="evidence" value="ECO:0007669"/>
    <property type="project" value="TreeGrafter"/>
</dbReference>
<dbReference type="Proteomes" id="UP000824469">
    <property type="component" value="Unassembled WGS sequence"/>
</dbReference>
<sequence length="208" mass="23053">VIACEMDSEVLTDQETAVYDRQIRVWGVDAQRRLSKSRVLVIGVTGVVAELCKNIVLAGIGSLTLMDDSPITSEALSAGFLILAEDSKCKEKSIAEVCQHSLRDFNPMVHVCVEKGQQRRMDEGCQTVSQKMSFHDFLSFPANCNLTVGERKHGGLKSGSDGLAWGAFFCPLCPLGNGDKRCKKMRFKEMVTSGAVWWNEREMEENNT</sequence>
<dbReference type="GO" id="GO:0031510">
    <property type="term" value="C:SUMO activating enzyme complex"/>
    <property type="evidence" value="ECO:0007669"/>
    <property type="project" value="TreeGrafter"/>
</dbReference>
<dbReference type="EMBL" id="JAHRHJ020000005">
    <property type="protein sequence ID" value="KAH9315127.1"/>
    <property type="molecule type" value="Genomic_DNA"/>
</dbReference>
<dbReference type="InterPro" id="IPR000594">
    <property type="entry name" value="ThiF_NAD_FAD-bd"/>
</dbReference>
<gene>
    <name evidence="2" type="ORF">KI387_023754</name>
</gene>
<organism evidence="2 3">
    <name type="scientific">Taxus chinensis</name>
    <name type="common">Chinese yew</name>
    <name type="synonym">Taxus wallichiana var. chinensis</name>
    <dbReference type="NCBI Taxonomy" id="29808"/>
    <lineage>
        <taxon>Eukaryota</taxon>
        <taxon>Viridiplantae</taxon>
        <taxon>Streptophyta</taxon>
        <taxon>Embryophyta</taxon>
        <taxon>Tracheophyta</taxon>
        <taxon>Spermatophyta</taxon>
        <taxon>Pinopsida</taxon>
        <taxon>Pinidae</taxon>
        <taxon>Conifers II</taxon>
        <taxon>Cupressales</taxon>
        <taxon>Taxaceae</taxon>
        <taxon>Taxus</taxon>
    </lineage>
</organism>
<accession>A0AA38LBZ7</accession>
<evidence type="ECO:0000313" key="3">
    <source>
        <dbReference type="Proteomes" id="UP000824469"/>
    </source>
</evidence>
<evidence type="ECO:0000313" key="2">
    <source>
        <dbReference type="EMBL" id="KAH9315127.1"/>
    </source>
</evidence>
<reference evidence="2 3" key="1">
    <citation type="journal article" date="2021" name="Nat. Plants">
        <title>The Taxus genome provides insights into paclitaxel biosynthesis.</title>
        <authorList>
            <person name="Xiong X."/>
            <person name="Gou J."/>
            <person name="Liao Q."/>
            <person name="Li Y."/>
            <person name="Zhou Q."/>
            <person name="Bi G."/>
            <person name="Li C."/>
            <person name="Du R."/>
            <person name="Wang X."/>
            <person name="Sun T."/>
            <person name="Guo L."/>
            <person name="Liang H."/>
            <person name="Lu P."/>
            <person name="Wu Y."/>
            <person name="Zhang Z."/>
            <person name="Ro D.K."/>
            <person name="Shang Y."/>
            <person name="Huang S."/>
            <person name="Yan J."/>
        </authorList>
    </citation>
    <scope>NUCLEOTIDE SEQUENCE [LARGE SCALE GENOMIC DNA]</scope>
    <source>
        <strain evidence="2">Ta-2019</strain>
    </source>
</reference>
<proteinExistence type="predicted"/>
<dbReference type="Pfam" id="PF00899">
    <property type="entry name" value="ThiF"/>
    <property type="match status" value="1"/>
</dbReference>